<sequence>MVNEREWEINAVKKIAEIMCASARTAPKAKGIDNIETLILSEEQKEMVIDEMRRIAEEERVGTMRNTFLRDANNLKDSHQVVIIGTKLKTIGIPYCGYCGFHDCKACKDAEGICFFNSNDLGIAVGSAVSIAKLNNIDNRIMYTVGRAVVNLNLLGNEIKVALGIPLSVTGKSIFFDRG</sequence>
<feature type="domain" description="DUF2148" evidence="1">
    <location>
        <begin position="112"/>
        <end position="178"/>
    </location>
</feature>
<name>X0Z1T9_9ZZZZ</name>
<proteinExistence type="predicted"/>
<accession>X0Z1T9</accession>
<dbReference type="PANTHER" id="PTHR40101">
    <property type="entry name" value="CONSERVED PROTEIN"/>
    <property type="match status" value="1"/>
</dbReference>
<gene>
    <name evidence="2" type="ORF">S01H4_00462</name>
</gene>
<comment type="caution">
    <text evidence="2">The sequence shown here is derived from an EMBL/GenBank/DDBJ whole genome shotgun (WGS) entry which is preliminary data.</text>
</comment>
<dbReference type="PANTHER" id="PTHR40101:SF1">
    <property type="entry name" value="4FE-4S DOMAIN-CONTAINING PROTEIN"/>
    <property type="match status" value="1"/>
</dbReference>
<organism evidence="2">
    <name type="scientific">marine sediment metagenome</name>
    <dbReference type="NCBI Taxonomy" id="412755"/>
    <lineage>
        <taxon>unclassified sequences</taxon>
        <taxon>metagenomes</taxon>
        <taxon>ecological metagenomes</taxon>
    </lineage>
</organism>
<dbReference type="Pfam" id="PF09918">
    <property type="entry name" value="DUF2148"/>
    <property type="match status" value="1"/>
</dbReference>
<dbReference type="EMBL" id="BART01000064">
    <property type="protein sequence ID" value="GAG63115.1"/>
    <property type="molecule type" value="Genomic_DNA"/>
</dbReference>
<dbReference type="AlphaFoldDB" id="X0Z1T9"/>
<reference evidence="2" key="1">
    <citation type="journal article" date="2014" name="Front. Microbiol.">
        <title>High frequency of phylogenetically diverse reductive dehalogenase-homologous genes in deep subseafloor sedimentary metagenomes.</title>
        <authorList>
            <person name="Kawai M."/>
            <person name="Futagami T."/>
            <person name="Toyoda A."/>
            <person name="Takaki Y."/>
            <person name="Nishi S."/>
            <person name="Hori S."/>
            <person name="Arai W."/>
            <person name="Tsubouchi T."/>
            <person name="Morono Y."/>
            <person name="Uchiyama I."/>
            <person name="Ito T."/>
            <person name="Fujiyama A."/>
            <person name="Inagaki F."/>
            <person name="Takami H."/>
        </authorList>
    </citation>
    <scope>NUCLEOTIDE SEQUENCE</scope>
    <source>
        <strain evidence="2">Expedition CK06-06</strain>
    </source>
</reference>
<protein>
    <recommendedName>
        <fullName evidence="1">DUF2148 domain-containing protein</fullName>
    </recommendedName>
</protein>
<evidence type="ECO:0000259" key="1">
    <source>
        <dbReference type="Pfam" id="PF09918"/>
    </source>
</evidence>
<dbReference type="InterPro" id="IPR019224">
    <property type="entry name" value="DUF2148"/>
</dbReference>
<evidence type="ECO:0000313" key="2">
    <source>
        <dbReference type="EMBL" id="GAG63115.1"/>
    </source>
</evidence>